<evidence type="ECO:0000313" key="3">
    <source>
        <dbReference type="Proteomes" id="UP001285908"/>
    </source>
</evidence>
<name>A0AAJ0MVE0_9PEZI</name>
<feature type="region of interest" description="Disordered" evidence="1">
    <location>
        <begin position="43"/>
        <end position="64"/>
    </location>
</feature>
<dbReference type="RefSeq" id="XP_062696828.1">
    <property type="nucleotide sequence ID" value="XM_062831811.1"/>
</dbReference>
<comment type="caution">
    <text evidence="2">The sequence shown here is derived from an EMBL/GenBank/DDBJ whole genome shotgun (WGS) entry which is preliminary data.</text>
</comment>
<dbReference type="Proteomes" id="UP001285908">
    <property type="component" value="Unassembled WGS sequence"/>
</dbReference>
<protein>
    <submittedName>
        <fullName evidence="2">Uncharacterized protein</fullName>
    </submittedName>
</protein>
<proteinExistence type="predicted"/>
<evidence type="ECO:0000256" key="1">
    <source>
        <dbReference type="SAM" id="MobiDB-lite"/>
    </source>
</evidence>
<feature type="compositionally biased region" description="Basic and acidic residues" evidence="1">
    <location>
        <begin position="12"/>
        <end position="26"/>
    </location>
</feature>
<feature type="region of interest" description="Disordered" evidence="1">
    <location>
        <begin position="88"/>
        <end position="110"/>
    </location>
</feature>
<feature type="compositionally biased region" description="Basic residues" evidence="1">
    <location>
        <begin position="50"/>
        <end position="59"/>
    </location>
</feature>
<feature type="region of interest" description="Disordered" evidence="1">
    <location>
        <begin position="1"/>
        <end position="31"/>
    </location>
</feature>
<evidence type="ECO:0000313" key="2">
    <source>
        <dbReference type="EMBL" id="KAK3499195.1"/>
    </source>
</evidence>
<sequence>MRGSHSSCSGYLKRELRQEERKEHPELLNARPTGLCRSRYIADGTNQKPTKPHWLHHQPPKAPRGALQVGRYCVVYLHTSMVQRMNLTNRAGQSSVKSQNRATASEFSHD</sequence>
<dbReference type="EMBL" id="JAULSX010000001">
    <property type="protein sequence ID" value="KAK3499195.1"/>
    <property type="molecule type" value="Genomic_DNA"/>
</dbReference>
<keyword evidence="3" id="KW-1185">Reference proteome</keyword>
<gene>
    <name evidence="2" type="ORF">B0T23DRAFT_10807</name>
</gene>
<organism evidence="2 3">
    <name type="scientific">Neurospora hispaniola</name>
    <dbReference type="NCBI Taxonomy" id="588809"/>
    <lineage>
        <taxon>Eukaryota</taxon>
        <taxon>Fungi</taxon>
        <taxon>Dikarya</taxon>
        <taxon>Ascomycota</taxon>
        <taxon>Pezizomycotina</taxon>
        <taxon>Sordariomycetes</taxon>
        <taxon>Sordariomycetidae</taxon>
        <taxon>Sordariales</taxon>
        <taxon>Sordariaceae</taxon>
        <taxon>Neurospora</taxon>
    </lineage>
</organism>
<dbReference type="AlphaFoldDB" id="A0AAJ0MVE0"/>
<dbReference type="GeneID" id="87869433"/>
<accession>A0AAJ0MVE0</accession>
<reference evidence="2 3" key="1">
    <citation type="journal article" date="2023" name="Mol. Phylogenet. Evol.">
        <title>Genome-scale phylogeny and comparative genomics of the fungal order Sordariales.</title>
        <authorList>
            <person name="Hensen N."/>
            <person name="Bonometti L."/>
            <person name="Westerberg I."/>
            <person name="Brannstrom I.O."/>
            <person name="Guillou S."/>
            <person name="Cros-Aarteil S."/>
            <person name="Calhoun S."/>
            <person name="Haridas S."/>
            <person name="Kuo A."/>
            <person name="Mondo S."/>
            <person name="Pangilinan J."/>
            <person name="Riley R."/>
            <person name="LaButti K."/>
            <person name="Andreopoulos B."/>
            <person name="Lipzen A."/>
            <person name="Chen C."/>
            <person name="Yan M."/>
            <person name="Daum C."/>
            <person name="Ng V."/>
            <person name="Clum A."/>
            <person name="Steindorff A."/>
            <person name="Ohm R.A."/>
            <person name="Martin F."/>
            <person name="Silar P."/>
            <person name="Natvig D.O."/>
            <person name="Lalanne C."/>
            <person name="Gautier V."/>
            <person name="Ament-Velasquez S.L."/>
            <person name="Kruys A."/>
            <person name="Hutchinson M.I."/>
            <person name="Powell A.J."/>
            <person name="Barry K."/>
            <person name="Miller A.N."/>
            <person name="Grigoriev I.V."/>
            <person name="Debuchy R."/>
            <person name="Gladieux P."/>
            <person name="Hiltunen Thoren M."/>
            <person name="Johannesson H."/>
        </authorList>
    </citation>
    <scope>NUCLEOTIDE SEQUENCE [LARGE SCALE GENOMIC DNA]</scope>
    <source>
        <strain evidence="2 3">FGSC 10403</strain>
    </source>
</reference>